<dbReference type="SUPFAM" id="SSF51695">
    <property type="entry name" value="PLC-like phosphodiesterases"/>
    <property type="match status" value="1"/>
</dbReference>
<evidence type="ECO:0000259" key="1">
    <source>
        <dbReference type="PROSITE" id="PS51704"/>
    </source>
</evidence>
<evidence type="ECO:0000313" key="2">
    <source>
        <dbReference type="EMBL" id="SVA69830.1"/>
    </source>
</evidence>
<sequence length="142" mass="15783">MENINKLEKIKRPWVVAHRGYSGRYPENTASAFEAAIGAGADMIELDVCLTKDRIPVVIHDQTLERTTDGHGLVSEFTLSELKKLDAGSWFSPEFKGESIPTLEEILLQIRGKILVNIEIKPESYESAGPADAIEKQICIMV</sequence>
<dbReference type="AlphaFoldDB" id="A0A381XYW8"/>
<reference evidence="2" key="1">
    <citation type="submission" date="2018-05" db="EMBL/GenBank/DDBJ databases">
        <authorList>
            <person name="Lanie J.A."/>
            <person name="Ng W.-L."/>
            <person name="Kazmierczak K.M."/>
            <person name="Andrzejewski T.M."/>
            <person name="Davidsen T.M."/>
            <person name="Wayne K.J."/>
            <person name="Tettelin H."/>
            <person name="Glass J.I."/>
            <person name="Rusch D."/>
            <person name="Podicherti R."/>
            <person name="Tsui H.-C.T."/>
            <person name="Winkler M.E."/>
        </authorList>
    </citation>
    <scope>NUCLEOTIDE SEQUENCE</scope>
</reference>
<dbReference type="PANTHER" id="PTHR46211">
    <property type="entry name" value="GLYCEROPHOSPHORYL DIESTER PHOSPHODIESTERASE"/>
    <property type="match status" value="1"/>
</dbReference>
<dbReference type="InterPro" id="IPR030395">
    <property type="entry name" value="GP_PDE_dom"/>
</dbReference>
<dbReference type="GO" id="GO:0008081">
    <property type="term" value="F:phosphoric diester hydrolase activity"/>
    <property type="evidence" value="ECO:0007669"/>
    <property type="project" value="InterPro"/>
</dbReference>
<proteinExistence type="predicted"/>
<accession>A0A381XYW8</accession>
<dbReference type="EMBL" id="UINC01016846">
    <property type="protein sequence ID" value="SVA69830.1"/>
    <property type="molecule type" value="Genomic_DNA"/>
</dbReference>
<feature type="domain" description="GP-PDE" evidence="1">
    <location>
        <begin position="13"/>
        <end position="142"/>
    </location>
</feature>
<dbReference type="PROSITE" id="PS51704">
    <property type="entry name" value="GP_PDE"/>
    <property type="match status" value="1"/>
</dbReference>
<dbReference type="Pfam" id="PF03009">
    <property type="entry name" value="GDPD"/>
    <property type="match status" value="1"/>
</dbReference>
<organism evidence="2">
    <name type="scientific">marine metagenome</name>
    <dbReference type="NCBI Taxonomy" id="408172"/>
    <lineage>
        <taxon>unclassified sequences</taxon>
        <taxon>metagenomes</taxon>
        <taxon>ecological metagenomes</taxon>
    </lineage>
</organism>
<feature type="non-terminal residue" evidence="2">
    <location>
        <position position="142"/>
    </location>
</feature>
<feature type="non-terminal residue" evidence="2">
    <location>
        <position position="1"/>
    </location>
</feature>
<dbReference type="GO" id="GO:0006629">
    <property type="term" value="P:lipid metabolic process"/>
    <property type="evidence" value="ECO:0007669"/>
    <property type="project" value="InterPro"/>
</dbReference>
<name>A0A381XYW8_9ZZZZ</name>
<dbReference type="Gene3D" id="3.20.20.190">
    <property type="entry name" value="Phosphatidylinositol (PI) phosphodiesterase"/>
    <property type="match status" value="1"/>
</dbReference>
<dbReference type="InterPro" id="IPR017946">
    <property type="entry name" value="PLC-like_Pdiesterase_TIM-brl"/>
</dbReference>
<dbReference type="PANTHER" id="PTHR46211:SF14">
    <property type="entry name" value="GLYCEROPHOSPHODIESTER PHOSPHODIESTERASE"/>
    <property type="match status" value="1"/>
</dbReference>
<protein>
    <recommendedName>
        <fullName evidence="1">GP-PDE domain-containing protein</fullName>
    </recommendedName>
</protein>
<gene>
    <name evidence="2" type="ORF">METZ01_LOCUS122684</name>
</gene>